<feature type="transmembrane region" description="Helical" evidence="7">
    <location>
        <begin position="43"/>
        <end position="66"/>
    </location>
</feature>
<evidence type="ECO:0000256" key="7">
    <source>
        <dbReference type="SAM" id="Phobius"/>
    </source>
</evidence>
<dbReference type="CDD" id="cd17416">
    <property type="entry name" value="MFS_NPF1_2"/>
    <property type="match status" value="1"/>
</dbReference>
<feature type="transmembrane region" description="Helical" evidence="7">
    <location>
        <begin position="334"/>
        <end position="354"/>
    </location>
</feature>
<dbReference type="InterPro" id="IPR036259">
    <property type="entry name" value="MFS_trans_sf"/>
</dbReference>
<protein>
    <submittedName>
        <fullName evidence="9">Protein NRT1/ PTR FAMILY 1.2-like isoform X4</fullName>
    </submittedName>
</protein>
<evidence type="ECO:0000256" key="5">
    <source>
        <dbReference type="ARBA" id="ARBA00023136"/>
    </source>
</evidence>
<dbReference type="GeneID" id="107019160"/>
<evidence type="ECO:0000256" key="4">
    <source>
        <dbReference type="ARBA" id="ARBA00022989"/>
    </source>
</evidence>
<accession>A0ABM1VAW7</accession>
<feature type="transmembrane region" description="Helical" evidence="7">
    <location>
        <begin position="498"/>
        <end position="521"/>
    </location>
</feature>
<comment type="similarity">
    <text evidence="6">Belongs to the major facilitator superfamily. Phosphate:H(+) symporter (TC 2.A.1.9) family.</text>
</comment>
<organism evidence="8 9">
    <name type="scientific">Solanum pennellii</name>
    <name type="common">Tomato</name>
    <name type="synonym">Lycopersicon pennellii</name>
    <dbReference type="NCBI Taxonomy" id="28526"/>
    <lineage>
        <taxon>Eukaryota</taxon>
        <taxon>Viridiplantae</taxon>
        <taxon>Streptophyta</taxon>
        <taxon>Embryophyta</taxon>
        <taxon>Tracheophyta</taxon>
        <taxon>Spermatophyta</taxon>
        <taxon>Magnoliopsida</taxon>
        <taxon>eudicotyledons</taxon>
        <taxon>Gunneridae</taxon>
        <taxon>Pentapetalae</taxon>
        <taxon>asterids</taxon>
        <taxon>lamiids</taxon>
        <taxon>Solanales</taxon>
        <taxon>Solanaceae</taxon>
        <taxon>Solanoideae</taxon>
        <taxon>Solaneae</taxon>
        <taxon>Solanum</taxon>
        <taxon>Solanum subgen. Lycopersicon</taxon>
    </lineage>
</organism>
<gene>
    <name evidence="9" type="primary">LOC107019160</name>
</gene>
<evidence type="ECO:0000256" key="2">
    <source>
        <dbReference type="ARBA" id="ARBA00005982"/>
    </source>
</evidence>
<evidence type="ECO:0000313" key="9">
    <source>
        <dbReference type="RefSeq" id="XP_027772885.1"/>
    </source>
</evidence>
<evidence type="ECO:0000256" key="6">
    <source>
        <dbReference type="ARBA" id="ARBA00044504"/>
    </source>
</evidence>
<feature type="transmembrane region" description="Helical" evidence="7">
    <location>
        <begin position="87"/>
        <end position="109"/>
    </location>
</feature>
<dbReference type="SUPFAM" id="SSF103473">
    <property type="entry name" value="MFS general substrate transporter"/>
    <property type="match status" value="1"/>
</dbReference>
<dbReference type="PANTHER" id="PTHR11654">
    <property type="entry name" value="OLIGOPEPTIDE TRANSPORTER-RELATED"/>
    <property type="match status" value="1"/>
</dbReference>
<feature type="transmembrane region" description="Helical" evidence="7">
    <location>
        <begin position="292"/>
        <end position="314"/>
    </location>
</feature>
<evidence type="ECO:0000256" key="3">
    <source>
        <dbReference type="ARBA" id="ARBA00022692"/>
    </source>
</evidence>
<feature type="transmembrane region" description="Helical" evidence="7">
    <location>
        <begin position="422"/>
        <end position="444"/>
    </location>
</feature>
<reference evidence="8" key="1">
    <citation type="journal article" date="2014" name="Nat. Genet.">
        <title>The genome of the stress-tolerant wild tomato species Solanum pennellii.</title>
        <authorList>
            <person name="Bolger A."/>
            <person name="Scossa F."/>
            <person name="Bolger M.E."/>
            <person name="Lanz C."/>
            <person name="Maumus F."/>
            <person name="Tohge T."/>
            <person name="Quesneville H."/>
            <person name="Alseekh S."/>
            <person name="Sorensen I."/>
            <person name="Lichtenstein G."/>
            <person name="Fich E.A."/>
            <person name="Conte M."/>
            <person name="Keller H."/>
            <person name="Schneeberger K."/>
            <person name="Schwacke R."/>
            <person name="Ofner I."/>
            <person name="Vrebalov J."/>
            <person name="Xu Y."/>
            <person name="Osorio S."/>
            <person name="Aflitos S.A."/>
            <person name="Schijlen E."/>
            <person name="Jimenez-Gomez J.M."/>
            <person name="Ryngajllo M."/>
            <person name="Kimura S."/>
            <person name="Kumar R."/>
            <person name="Koenig D."/>
            <person name="Headland L.R."/>
            <person name="Maloof J.N."/>
            <person name="Sinha N."/>
            <person name="van Ham R.C."/>
            <person name="Lankhorst R.K."/>
            <person name="Mao L."/>
            <person name="Vogel A."/>
            <person name="Arsova B."/>
            <person name="Panstruga R."/>
            <person name="Fei Z."/>
            <person name="Rose J.K."/>
            <person name="Zamir D."/>
            <person name="Carrari F."/>
            <person name="Giovannoni J.J."/>
            <person name="Weigel D."/>
            <person name="Usadel B."/>
            <person name="Fernie A.R."/>
        </authorList>
    </citation>
    <scope>NUCLEOTIDE SEQUENCE [LARGE SCALE GENOMIC DNA]</scope>
    <source>
        <strain evidence="8">cv. LA0716</strain>
    </source>
</reference>
<sequence length="548" mass="61849">MRTEIRQVEEQPRKGGLRTMPFIIVNESFEMIATYGLQTNMLIYLMIFYNMSAATATTILGLWAALSNGMAIVGAIVADSYCGRFRAVAFGSISTLIGMIVLWLTTMIPELTSLSCSHFQHVCNGTTPIQLAVLFSSFGFMSIGAGFVRPCSIIFGADQLEDKKNPKNQRRIASYFNWYYVSTGISTMLAVTVIIYIQDRYGWQIGFGLFQAAVAAFRKRNNTRLPLTGCDEYYRWPLESDVLTPSMDFRWLNRACMIEDPERDLNADGSASNPWNLCSVERVESLKALIRILPMWSTGFMMSVDMGVFSFSILQTKTMDRHIFPHFEIPAASFTMFLLIALTIWIIFYDRILVPLLSKYTGRSRGLSPVTRMRIGLVVSCMSMALSAITERIRRQKAIEEGHEDDPNALVNMSAMWFVPQYALLGIAEAAHTVGQIEFFYSLLPKSMSSFASAMHTVGSAISSLIGSILVSSVDWLSSTRGQTSWFSNNINKGHLDYHFWVLASMSFLNLFHFLVVCRFYKTGNDEINRSPHVADDRECDYRLLHES</sequence>
<keyword evidence="3 7" id="KW-0812">Transmembrane</keyword>
<dbReference type="InterPro" id="IPR000109">
    <property type="entry name" value="POT_fam"/>
</dbReference>
<feature type="transmembrane region" description="Helical" evidence="7">
    <location>
        <begin position="176"/>
        <end position="195"/>
    </location>
</feature>
<name>A0ABM1VAW7_SOLPN</name>
<evidence type="ECO:0000256" key="1">
    <source>
        <dbReference type="ARBA" id="ARBA00004141"/>
    </source>
</evidence>
<comment type="subcellular location">
    <subcellularLocation>
        <location evidence="1">Membrane</location>
        <topology evidence="1">Multi-pass membrane protein</topology>
    </subcellularLocation>
</comment>
<proteinExistence type="inferred from homology"/>
<dbReference type="Proteomes" id="UP000694930">
    <property type="component" value="Chromosome 5"/>
</dbReference>
<feature type="transmembrane region" description="Helical" evidence="7">
    <location>
        <begin position="456"/>
        <end position="478"/>
    </location>
</feature>
<feature type="transmembrane region" description="Helical" evidence="7">
    <location>
        <begin position="129"/>
        <end position="155"/>
    </location>
</feature>
<keyword evidence="4 7" id="KW-1133">Transmembrane helix</keyword>
<keyword evidence="5 7" id="KW-0472">Membrane</keyword>
<comment type="similarity">
    <text evidence="2">Belongs to the major facilitator superfamily. Proton-dependent oligopeptide transporter (POT/PTR) (TC 2.A.17) family.</text>
</comment>
<keyword evidence="8" id="KW-1185">Reference proteome</keyword>
<evidence type="ECO:0000313" key="8">
    <source>
        <dbReference type="Proteomes" id="UP000694930"/>
    </source>
</evidence>
<dbReference type="RefSeq" id="XP_027772885.1">
    <property type="nucleotide sequence ID" value="XM_027917084.1"/>
</dbReference>
<reference evidence="9" key="2">
    <citation type="submission" date="2025-08" db="UniProtKB">
        <authorList>
            <consortium name="RefSeq"/>
        </authorList>
    </citation>
    <scope>IDENTIFICATION</scope>
</reference>
<dbReference type="Pfam" id="PF00854">
    <property type="entry name" value="PTR2"/>
    <property type="match status" value="2"/>
</dbReference>
<feature type="transmembrane region" description="Helical" evidence="7">
    <location>
        <begin position="20"/>
        <end position="37"/>
    </location>
</feature>
<dbReference type="Gene3D" id="1.20.1250.20">
    <property type="entry name" value="MFS general substrate transporter like domains"/>
    <property type="match status" value="1"/>
</dbReference>